<sequence length="541" mass="59745">MRDERAAPTPTTMEGAKKVFPCIENPVRCYFSSERHDKRLSSSKDGRIISSDKRSVLEEFLILPQNIEDEGEGEGKQNNNLVMVQSVKHGLFLRSHGPGEDLVLGNVTGTISTTPSKEEATLWCLQKSSDSNGGLYLLSMDDNTNIGCDEQGNIYTSNTGIMGPSETWKIEFLTGELCFMMAYAVGKRLRCDVMGKLSMSDNCKGWEVWRFIEAGGGYVRISSWMHHTKYICSDPDGTVFTTTISSEHARNNWDKWKVLKNRKGHAGVVIQSAAHGRILCFGQKSIFTQEEEYDGVFGVWQLEAAHNQKYSLYSSSVDDSTYKAIGPFPYLTGNKRQTEEWRLDQVGDNLTFFSLAQEMYLGSSSNGGIHLSSEVTDSELWRMEESAKGGRFFHSVQYPRRLSWKDAGNKDGELCTVPIETECSQREMWRLQPCMPRAVSGKKIRTFAIGATTALATTIAMPFAVAGVIGLIGAEVGILADIVVVGLTSVEAAASIGIVGATAAIIFKESGDTLSMAADESTQEKSANDFAKRPFCAWRSW</sequence>
<feature type="transmembrane region" description="Helical" evidence="1">
    <location>
        <begin position="478"/>
        <end position="507"/>
    </location>
</feature>
<feature type="transmembrane region" description="Helical" evidence="1">
    <location>
        <begin position="447"/>
        <end position="472"/>
    </location>
</feature>
<gene>
    <name evidence="2" type="ORF">ASEP1449_LOCUS13167</name>
</gene>
<keyword evidence="1" id="KW-1133">Transmembrane helix</keyword>
<evidence type="ECO:0008006" key="3">
    <source>
        <dbReference type="Google" id="ProtNLM"/>
    </source>
</evidence>
<dbReference type="Gene3D" id="2.80.10.50">
    <property type="match status" value="1"/>
</dbReference>
<accession>A0A7S2UJ14</accession>
<organism evidence="2">
    <name type="scientific">Attheya septentrionalis</name>
    <dbReference type="NCBI Taxonomy" id="420275"/>
    <lineage>
        <taxon>Eukaryota</taxon>
        <taxon>Sar</taxon>
        <taxon>Stramenopiles</taxon>
        <taxon>Ochrophyta</taxon>
        <taxon>Bacillariophyta</taxon>
        <taxon>Coscinodiscophyceae</taxon>
        <taxon>Chaetocerotophycidae</taxon>
        <taxon>Chaetocerotales</taxon>
        <taxon>Attheyaceae</taxon>
        <taxon>Attheya</taxon>
    </lineage>
</organism>
<name>A0A7S2UJ14_9STRA</name>
<evidence type="ECO:0000256" key="1">
    <source>
        <dbReference type="SAM" id="Phobius"/>
    </source>
</evidence>
<keyword evidence="1" id="KW-0812">Transmembrane</keyword>
<dbReference type="EMBL" id="HBHQ01019606">
    <property type="protein sequence ID" value="CAD9821333.1"/>
    <property type="molecule type" value="Transcribed_RNA"/>
</dbReference>
<evidence type="ECO:0000313" key="2">
    <source>
        <dbReference type="EMBL" id="CAD9821333.1"/>
    </source>
</evidence>
<keyword evidence="1" id="KW-0472">Membrane</keyword>
<proteinExistence type="predicted"/>
<reference evidence="2" key="1">
    <citation type="submission" date="2021-01" db="EMBL/GenBank/DDBJ databases">
        <authorList>
            <person name="Corre E."/>
            <person name="Pelletier E."/>
            <person name="Niang G."/>
            <person name="Scheremetjew M."/>
            <person name="Finn R."/>
            <person name="Kale V."/>
            <person name="Holt S."/>
            <person name="Cochrane G."/>
            <person name="Meng A."/>
            <person name="Brown T."/>
            <person name="Cohen L."/>
        </authorList>
    </citation>
    <scope>NUCLEOTIDE SEQUENCE</scope>
    <source>
        <strain evidence="2">CCMP2084</strain>
    </source>
</reference>
<dbReference type="SUPFAM" id="SSF50405">
    <property type="entry name" value="Actin-crosslinking proteins"/>
    <property type="match status" value="1"/>
</dbReference>
<protein>
    <recommendedName>
        <fullName evidence="3">Fascin domain-containing protein</fullName>
    </recommendedName>
</protein>
<dbReference type="AlphaFoldDB" id="A0A7S2UJ14"/>
<dbReference type="InterPro" id="IPR008999">
    <property type="entry name" value="Actin-crosslinking"/>
</dbReference>